<evidence type="ECO:0000259" key="1">
    <source>
        <dbReference type="PROSITE" id="PS51186"/>
    </source>
</evidence>
<reference evidence="3" key="1">
    <citation type="journal article" date="2019" name="Int. J. Syst. Evol. Microbiol.">
        <title>The Global Catalogue of Microorganisms (GCM) 10K type strain sequencing project: providing services to taxonomists for standard genome sequencing and annotation.</title>
        <authorList>
            <consortium name="The Broad Institute Genomics Platform"/>
            <consortium name="The Broad Institute Genome Sequencing Center for Infectious Disease"/>
            <person name="Wu L."/>
            <person name="Ma J."/>
        </authorList>
    </citation>
    <scope>NUCLEOTIDE SEQUENCE [LARGE SCALE GENOMIC DNA]</scope>
    <source>
        <strain evidence="3">CCUG 54356</strain>
    </source>
</reference>
<dbReference type="PROSITE" id="PS51186">
    <property type="entry name" value="GNAT"/>
    <property type="match status" value="1"/>
</dbReference>
<comment type="caution">
    <text evidence="2">The sequence shown here is derived from an EMBL/GenBank/DDBJ whole genome shotgun (WGS) entry which is preliminary data.</text>
</comment>
<dbReference type="Proteomes" id="UP001597264">
    <property type="component" value="Unassembled WGS sequence"/>
</dbReference>
<organism evidence="2 3">
    <name type="scientific">Microbulbifer celer</name>
    <dbReference type="NCBI Taxonomy" id="435905"/>
    <lineage>
        <taxon>Bacteria</taxon>
        <taxon>Pseudomonadati</taxon>
        <taxon>Pseudomonadota</taxon>
        <taxon>Gammaproteobacteria</taxon>
        <taxon>Cellvibrionales</taxon>
        <taxon>Microbulbiferaceae</taxon>
        <taxon>Microbulbifer</taxon>
    </lineage>
</organism>
<dbReference type="InterPro" id="IPR016181">
    <property type="entry name" value="Acyl_CoA_acyltransferase"/>
</dbReference>
<dbReference type="InterPro" id="IPR000182">
    <property type="entry name" value="GNAT_dom"/>
</dbReference>
<gene>
    <name evidence="2" type="ORF">ACFQ2X_07485</name>
</gene>
<evidence type="ECO:0000313" key="3">
    <source>
        <dbReference type="Proteomes" id="UP001597264"/>
    </source>
</evidence>
<dbReference type="Gene3D" id="3.40.630.30">
    <property type="match status" value="1"/>
</dbReference>
<proteinExistence type="predicted"/>
<dbReference type="EMBL" id="JBHTLR010000007">
    <property type="protein sequence ID" value="MFD1216434.1"/>
    <property type="molecule type" value="Genomic_DNA"/>
</dbReference>
<evidence type="ECO:0000313" key="2">
    <source>
        <dbReference type="EMBL" id="MFD1216434.1"/>
    </source>
</evidence>
<dbReference type="SUPFAM" id="SSF55729">
    <property type="entry name" value="Acyl-CoA N-acyltransferases (Nat)"/>
    <property type="match status" value="1"/>
</dbReference>
<accession>A0ABW3U7B3</accession>
<sequence length="160" mass="18475">MPNTTVHTKFCWSTFDQLTSTELYEILRTRQEVFIVEQNCAYQDADEIDQRAWHLTCWDSNAEAPTLLAYLRVVMPGEKYSEPSIGRVLTRNSVRGTGVGRELLRLGIQHTQREYPQAAIRISAQLYLKRFYEEFGFEQTSGTYDEDGIPHIEMVHHASG</sequence>
<keyword evidence="3" id="KW-1185">Reference proteome</keyword>
<feature type="domain" description="N-acetyltransferase" evidence="1">
    <location>
        <begin position="13"/>
        <end position="159"/>
    </location>
</feature>
<name>A0ABW3U7B3_9GAMM</name>
<dbReference type="Pfam" id="PF13673">
    <property type="entry name" value="Acetyltransf_10"/>
    <property type="match status" value="1"/>
</dbReference>
<dbReference type="RefSeq" id="WP_230438531.1">
    <property type="nucleotide sequence ID" value="NZ_CP087715.1"/>
</dbReference>
<protein>
    <submittedName>
        <fullName evidence="2">GNAT family N-acetyltransferase</fullName>
    </submittedName>
</protein>